<dbReference type="PANTHER" id="PTHR13364">
    <property type="entry name" value="DEFECTIVE SPERMATOGENESIS PROTEIN 39"/>
    <property type="match status" value="1"/>
</dbReference>
<organism evidence="8 9">
    <name type="scientific">Porites lobata</name>
    <dbReference type="NCBI Taxonomy" id="104759"/>
    <lineage>
        <taxon>Eukaryota</taxon>
        <taxon>Metazoa</taxon>
        <taxon>Cnidaria</taxon>
        <taxon>Anthozoa</taxon>
        <taxon>Hexacorallia</taxon>
        <taxon>Scleractinia</taxon>
        <taxon>Fungiina</taxon>
        <taxon>Poritidae</taxon>
        <taxon>Porites</taxon>
    </lineage>
</organism>
<keyword evidence="9" id="KW-1185">Reference proteome</keyword>
<evidence type="ECO:0000256" key="4">
    <source>
        <dbReference type="ARBA" id="ARBA00022753"/>
    </source>
</evidence>
<evidence type="ECO:0000256" key="6">
    <source>
        <dbReference type="SAM" id="MobiDB-lite"/>
    </source>
</evidence>
<feature type="domain" description="Vps16 C-terminal" evidence="7">
    <location>
        <begin position="462"/>
        <end position="581"/>
    </location>
</feature>
<sequence>YSSILCKWRKVAQEHRSSTMSRGALSFRQLSQREEVLDWEDEEDRKPRYNPFSDEGNFDFIDPGFSWVSKEEVADFMKQSRGLSLSDAGADDDDAELGEAWGGTQFSITTGKPRSDSGAQSARTRPQPSSASSSVNANKLNTAVGRAKTQPKRPPLPKSVSRPSANTSTTSMSALSTSSSSSSSTSHVSAAAVRERTAKLPTTQASLQSVSSSISEVISNTPQVSVTEYHKLQAEIQQLKRDLQAARKDKTAVPTVQETVKNIILGQPYTLEVYKSLQDKLSLLDSAIKMHDGNAITAAVLFLRKTVRPAILRDELRTRPKAVDHLSKYLKEHYDYTELTELYRSVGEYEKAAMLQFNQAVKSKDPGVRLTKLKYILRHHFEGYPQLSEQTNYLNEYIELLEQQLLIEDADSRAESARKNQVMVAHPRQASLPLCSLIVTLYYCCRYHFGEPENTFTSPLAIRSKFKLSDKQYEWTALSSRAKLKQWRGLEQMFTVKGFFGSVKMKSVIGFKQVVELLHQHGAPEEVLNTYLKLITDANERLSLATKLKCHNMAIQTLVAMKDRQQLDKYRSNLRGTAPEQAKITEYLSNSTFAVGNDHAKNKGGPHVTSGRNIIHSSFCLCLRGNACPKSLSSRPTSCLYYLLRGASKCGMYRLYDYKGNSYPPYCDLTSEPGTAWTLVMSWSVAYRKLSPFLEYPFGYNYPVNENSLNWNLYRLNLVRTKSLKDHSTHWRATCSYPTHGVDFRDYLRGNFKDFNVFDFEGAGTCKKVEYINIRGHWGLHLSVPFWQSVVKKITLHTDSDVSTCDFKAAKTGAVSSEDNFGYYWVINSKFRCTQGTHSTTQWWFGAHL</sequence>
<feature type="compositionally biased region" description="Polar residues" evidence="6">
    <location>
        <begin position="104"/>
        <end position="141"/>
    </location>
</feature>
<comment type="subcellular location">
    <subcellularLocation>
        <location evidence="2">Cytoplasmic vesicle</location>
    </subcellularLocation>
    <subcellularLocation>
        <location evidence="1">Early endosome</location>
    </subcellularLocation>
    <subcellularLocation>
        <location evidence="3">Late endosome</location>
    </subcellularLocation>
</comment>
<gene>
    <name evidence="8" type="ORF">PLOB_00038897</name>
</gene>
<dbReference type="Proteomes" id="UP001159405">
    <property type="component" value="Unassembled WGS sequence"/>
</dbReference>
<feature type="region of interest" description="Disordered" evidence="6">
    <location>
        <begin position="86"/>
        <end position="193"/>
    </location>
</feature>
<evidence type="ECO:0000313" key="9">
    <source>
        <dbReference type="Proteomes" id="UP001159405"/>
    </source>
</evidence>
<evidence type="ECO:0000256" key="3">
    <source>
        <dbReference type="ARBA" id="ARBA00004603"/>
    </source>
</evidence>
<evidence type="ECO:0000256" key="1">
    <source>
        <dbReference type="ARBA" id="ARBA00004412"/>
    </source>
</evidence>
<comment type="caution">
    <text evidence="8">The sequence shown here is derived from an EMBL/GenBank/DDBJ whole genome shotgun (WGS) entry which is preliminary data.</text>
</comment>
<dbReference type="Pfam" id="PF04840">
    <property type="entry name" value="Vps16_C"/>
    <property type="match status" value="1"/>
</dbReference>
<feature type="non-terminal residue" evidence="8">
    <location>
        <position position="1"/>
    </location>
</feature>
<dbReference type="PANTHER" id="PTHR13364:SF6">
    <property type="entry name" value="SPERMATOGENESIS-DEFECTIVE PROTEIN 39 HOMOLOG"/>
    <property type="match status" value="1"/>
</dbReference>
<protein>
    <recommendedName>
        <fullName evidence="7">Vps16 C-terminal domain-containing protein</fullName>
    </recommendedName>
</protein>
<accession>A0ABN8P960</accession>
<keyword evidence="5" id="KW-0968">Cytoplasmic vesicle</keyword>
<evidence type="ECO:0000313" key="8">
    <source>
        <dbReference type="EMBL" id="CAH3137241.1"/>
    </source>
</evidence>
<proteinExistence type="predicted"/>
<name>A0ABN8P960_9CNID</name>
<dbReference type="InterPro" id="IPR040057">
    <property type="entry name" value="Spe-39"/>
</dbReference>
<keyword evidence="4" id="KW-0967">Endosome</keyword>
<dbReference type="EMBL" id="CALNXK010000059">
    <property type="protein sequence ID" value="CAH3137241.1"/>
    <property type="molecule type" value="Genomic_DNA"/>
</dbReference>
<evidence type="ECO:0000256" key="2">
    <source>
        <dbReference type="ARBA" id="ARBA00004541"/>
    </source>
</evidence>
<evidence type="ECO:0000256" key="5">
    <source>
        <dbReference type="ARBA" id="ARBA00023329"/>
    </source>
</evidence>
<reference evidence="8 9" key="1">
    <citation type="submission" date="2022-05" db="EMBL/GenBank/DDBJ databases">
        <authorList>
            <consortium name="Genoscope - CEA"/>
            <person name="William W."/>
        </authorList>
    </citation>
    <scope>NUCLEOTIDE SEQUENCE [LARGE SCALE GENOMIC DNA]</scope>
</reference>
<feature type="compositionally biased region" description="Low complexity" evidence="6">
    <location>
        <begin position="164"/>
        <end position="192"/>
    </location>
</feature>
<evidence type="ECO:0000259" key="7">
    <source>
        <dbReference type="Pfam" id="PF04840"/>
    </source>
</evidence>
<dbReference type="InterPro" id="IPR006925">
    <property type="entry name" value="Vps16_C"/>
</dbReference>